<dbReference type="PROSITE" id="PS51194">
    <property type="entry name" value="HELICASE_CTER"/>
    <property type="match status" value="1"/>
</dbReference>
<keyword evidence="1" id="KW-0547">Nucleotide-binding</keyword>
<dbReference type="PANTHER" id="PTHR47396">
    <property type="entry name" value="TYPE I RESTRICTION ENZYME ECOKI R PROTEIN"/>
    <property type="match status" value="1"/>
</dbReference>
<dbReference type="InterPro" id="IPR006935">
    <property type="entry name" value="Helicase/UvrB_N"/>
</dbReference>
<evidence type="ECO:0000256" key="2">
    <source>
        <dbReference type="ARBA" id="ARBA00022801"/>
    </source>
</evidence>
<evidence type="ECO:0000256" key="4">
    <source>
        <dbReference type="ARBA" id="ARBA00022840"/>
    </source>
</evidence>
<dbReference type="GO" id="GO:0004386">
    <property type="term" value="F:helicase activity"/>
    <property type="evidence" value="ECO:0007669"/>
    <property type="project" value="UniProtKB-KW"/>
</dbReference>
<protein>
    <submittedName>
        <fullName evidence="6">Superfamily II helicase</fullName>
    </submittedName>
</protein>
<keyword evidence="4" id="KW-0067">ATP-binding</keyword>
<dbReference type="InterPro" id="IPR014001">
    <property type="entry name" value="Helicase_ATP-bd"/>
</dbReference>
<feature type="domain" description="Helicase C-terminal" evidence="5">
    <location>
        <begin position="450"/>
        <end position="605"/>
    </location>
</feature>
<dbReference type="GO" id="GO:0016787">
    <property type="term" value="F:hydrolase activity"/>
    <property type="evidence" value="ECO:0007669"/>
    <property type="project" value="UniProtKB-KW"/>
</dbReference>
<evidence type="ECO:0000256" key="1">
    <source>
        <dbReference type="ARBA" id="ARBA00022741"/>
    </source>
</evidence>
<dbReference type="SMART" id="SM00490">
    <property type="entry name" value="HELICc"/>
    <property type="match status" value="1"/>
</dbReference>
<dbReference type="InterPro" id="IPR027417">
    <property type="entry name" value="P-loop_NTPase"/>
</dbReference>
<dbReference type="EMBL" id="KY684108">
    <property type="protein sequence ID" value="ARF11158.1"/>
    <property type="molecule type" value="Genomic_DNA"/>
</dbReference>
<dbReference type="SMART" id="SM00487">
    <property type="entry name" value="DEXDc"/>
    <property type="match status" value="1"/>
</dbReference>
<keyword evidence="3 6" id="KW-0347">Helicase</keyword>
<dbReference type="Gene3D" id="6.10.140.530">
    <property type="match status" value="1"/>
</dbReference>
<dbReference type="PANTHER" id="PTHR47396:SF1">
    <property type="entry name" value="ATP-DEPENDENT HELICASE IRC3-RELATED"/>
    <property type="match status" value="1"/>
</dbReference>
<evidence type="ECO:0000313" key="6">
    <source>
        <dbReference type="EMBL" id="ARF11158.1"/>
    </source>
</evidence>
<dbReference type="InterPro" id="IPR039442">
    <property type="entry name" value="Mrr-like_dom"/>
</dbReference>
<organism evidence="6">
    <name type="scientific">Klosneuvirus KNV1</name>
    <dbReference type="NCBI Taxonomy" id="1977640"/>
    <lineage>
        <taxon>Viruses</taxon>
        <taxon>Varidnaviria</taxon>
        <taxon>Bamfordvirae</taxon>
        <taxon>Nucleocytoviricota</taxon>
        <taxon>Megaviricetes</taxon>
        <taxon>Imitervirales</taxon>
        <taxon>Mimiviridae</taxon>
        <taxon>Klosneuvirinae</taxon>
        <taxon>Klosneuvirus</taxon>
    </lineage>
</organism>
<dbReference type="GO" id="GO:0003677">
    <property type="term" value="F:DNA binding"/>
    <property type="evidence" value="ECO:0007669"/>
    <property type="project" value="InterPro"/>
</dbReference>
<reference evidence="6" key="1">
    <citation type="journal article" date="2017" name="Science">
        <title>Giant viruses with an expanded complement of translation system components.</title>
        <authorList>
            <person name="Schulz F."/>
            <person name="Yutin N."/>
            <person name="Ivanova N.N."/>
            <person name="Ortega D.R."/>
            <person name="Lee T.K."/>
            <person name="Vierheilig J."/>
            <person name="Daims H."/>
            <person name="Horn M."/>
            <person name="Wagner M."/>
            <person name="Jensen G.J."/>
            <person name="Kyrpides N.C."/>
            <person name="Koonin E.V."/>
            <person name="Woyke T."/>
        </authorList>
    </citation>
    <scope>NUCLEOTIDE SEQUENCE</scope>
    <source>
        <strain evidence="6">KNV1</strain>
    </source>
</reference>
<dbReference type="Pfam" id="PF00271">
    <property type="entry name" value="Helicase_C"/>
    <property type="match status" value="1"/>
</dbReference>
<dbReference type="GO" id="GO:0005524">
    <property type="term" value="F:ATP binding"/>
    <property type="evidence" value="ECO:0007669"/>
    <property type="project" value="UniProtKB-KW"/>
</dbReference>
<dbReference type="Pfam" id="PF04851">
    <property type="entry name" value="ResIII"/>
    <property type="match status" value="1"/>
</dbReference>
<sequence length="978" mass="115984">MNSYDIFINDILPKLNTFDDFYKINGYTTKQIGDFFEIITKYIFMLHDNYKLIVDKVWLYDQIPNNLFKELNIPVRDKGIDLVVLMKDRSYYAVQSKFRSNMDETITWKELATFVGMTFGVGEGFRGGFFVTNTKEIDVEIRRCKERIVPIYDDFFDTLDNNFFEQIRALTQNMIIKPHKSHPKRDYQIEFLDKCIAYYQNNTRGYGNISCGVGKTLMSYWYHKHLNPKFTIIGVPSLYLLSQFFKEWIREATADNYQLEFLLVGSDTDFKTEDYQNNGLIITTDEKEICKKFCNAIFRSNKNLVIITTYQSADKLLFASEALNITYDLCILDEAHKTCQQLGHQFSFLLDDKNLKINKRLSLTATPKIYKNTGDDNEDIVSMDNKKIFGEEIFKYSMRQGITGKYLCDYQIMTLFTENKYVKDYIENSKLVKSSEIDTSDSYYLACALMIIKAFEEHGCTHMITYHNTVKNSERMEDLLKKLLPYTNKKITILQIDGDTKIKDRVKRIKEFQSAEYAILTTARVLNEGINIPIIDSVCFVDQRDSTIDIIQCIGRSIRPCDGKQMAKVLVPYFFEDINKLSDNFYFSKLVNIIKAISESDEDVNEYFTLKTNGKAVNRPIVKHCNYLSDETKVIINEKINLDEWFDKIDISVWKKVDITYLLNKIKDFIELNKKVPNKRSDNNEEKQLGYLCHRLRQNKKNGRLSNDIITFFNNIELWKWEPLNVFPDNYERLKKFIETNNKLPSSTSKDETEKNLGIICRHYRQDYKLNKLTDEQILKLSELPHWIWKSNIDRTKQDLVTRVNDYKIWIDTNNRMPTLNKESKQEMSLAKWFKRTEVNKTNNKLSTEQVELFNQINIDNYKNKKLTREEKNNILKNWILKNKQVPSICSRDGYEKKLGRKCDKLRKKKKENMLTNDEINFYESLYPYWYWDQDDKIRQKVKVVDQWIEEHGRPPHKSGSEYSIYVWYYKYKVRTKK</sequence>
<dbReference type="InterPro" id="IPR001650">
    <property type="entry name" value="Helicase_C-like"/>
</dbReference>
<gene>
    <name evidence="6" type="ORF">Klosneuvirus_1_15</name>
</gene>
<dbReference type="Pfam" id="PF13156">
    <property type="entry name" value="Mrr_cat_2"/>
    <property type="match status" value="1"/>
</dbReference>
<evidence type="ECO:0000256" key="3">
    <source>
        <dbReference type="ARBA" id="ARBA00022806"/>
    </source>
</evidence>
<dbReference type="Gene3D" id="3.40.50.300">
    <property type="entry name" value="P-loop containing nucleotide triphosphate hydrolases"/>
    <property type="match status" value="2"/>
</dbReference>
<keyword evidence="2" id="KW-0378">Hydrolase</keyword>
<proteinExistence type="predicted"/>
<accession>A0A1V0SHP4</accession>
<dbReference type="SUPFAM" id="SSF52540">
    <property type="entry name" value="P-loop containing nucleoside triphosphate hydrolases"/>
    <property type="match status" value="1"/>
</dbReference>
<name>A0A1V0SHP4_9VIRU</name>
<dbReference type="InterPro" id="IPR050742">
    <property type="entry name" value="Helicase_Restrict-Modif_Enz"/>
</dbReference>
<dbReference type="CDD" id="cd18785">
    <property type="entry name" value="SF2_C"/>
    <property type="match status" value="1"/>
</dbReference>
<evidence type="ECO:0000259" key="5">
    <source>
        <dbReference type="PROSITE" id="PS51194"/>
    </source>
</evidence>